<organism evidence="1">
    <name type="scientific">Clastoptera arizonana</name>
    <name type="common">Arizona spittle bug</name>
    <dbReference type="NCBI Taxonomy" id="38151"/>
    <lineage>
        <taxon>Eukaryota</taxon>
        <taxon>Metazoa</taxon>
        <taxon>Ecdysozoa</taxon>
        <taxon>Arthropoda</taxon>
        <taxon>Hexapoda</taxon>
        <taxon>Insecta</taxon>
        <taxon>Pterygota</taxon>
        <taxon>Neoptera</taxon>
        <taxon>Paraneoptera</taxon>
        <taxon>Hemiptera</taxon>
        <taxon>Auchenorrhyncha</taxon>
        <taxon>Cercopoidea</taxon>
        <taxon>Clastopteridae</taxon>
        <taxon>Clastoptera</taxon>
    </lineage>
</organism>
<evidence type="ECO:0000313" key="1">
    <source>
        <dbReference type="EMBL" id="JAS19841.1"/>
    </source>
</evidence>
<dbReference type="AlphaFoldDB" id="A0A1B6D2B9"/>
<feature type="non-terminal residue" evidence="1">
    <location>
        <position position="116"/>
    </location>
</feature>
<sequence length="116" mass="14048">QFINEKLSTPGKKRKRSDYRNVNVDDFDRRVILDIIRGFYLNQKVVPTSKKLLQVLNEKLGFQWAESSLSRVLRNLGFRWRKCGSQRKILIERVNWRCDYLQKIRRLRGNKSKIFY</sequence>
<dbReference type="EMBL" id="GEDC01017457">
    <property type="protein sequence ID" value="JAS19841.1"/>
    <property type="molecule type" value="Transcribed_RNA"/>
</dbReference>
<evidence type="ECO:0008006" key="2">
    <source>
        <dbReference type="Google" id="ProtNLM"/>
    </source>
</evidence>
<name>A0A1B6D2B9_9HEMI</name>
<accession>A0A1B6D2B9</accession>
<protein>
    <recommendedName>
        <fullName evidence="2">Winged helix-turn helix domain-containing protein</fullName>
    </recommendedName>
</protein>
<gene>
    <name evidence="1" type="ORF">g.41050</name>
</gene>
<proteinExistence type="predicted"/>
<reference evidence="1" key="1">
    <citation type="submission" date="2015-12" db="EMBL/GenBank/DDBJ databases">
        <title>De novo transcriptome assembly of four potential Pierce s Disease insect vectors from Arizona vineyards.</title>
        <authorList>
            <person name="Tassone E.E."/>
        </authorList>
    </citation>
    <scope>NUCLEOTIDE SEQUENCE</scope>
</reference>
<feature type="non-terminal residue" evidence="1">
    <location>
        <position position="1"/>
    </location>
</feature>